<reference evidence="3 4" key="1">
    <citation type="submission" date="2017-06" db="EMBL/GenBank/DDBJ databases">
        <authorList>
            <consortium name="Pathogen Informatics"/>
        </authorList>
    </citation>
    <scope>NUCLEOTIDE SEQUENCE [LARGE SCALE GENOMIC DNA]</scope>
    <source>
        <strain evidence="3 4">NCTC12149</strain>
    </source>
</reference>
<dbReference type="KEGG" id="smiz:4412673_01916"/>
<proteinExistence type="inferred from homology"/>
<dbReference type="SUPFAM" id="SSF52402">
    <property type="entry name" value="Adenine nucleotide alpha hydrolases-like"/>
    <property type="match status" value="1"/>
</dbReference>
<dbReference type="Proteomes" id="UP000215355">
    <property type="component" value="Chromosome 1"/>
</dbReference>
<evidence type="ECO:0000259" key="2">
    <source>
        <dbReference type="Pfam" id="PF00582"/>
    </source>
</evidence>
<dbReference type="PANTHER" id="PTHR46268">
    <property type="entry name" value="STRESS RESPONSE PROTEIN NHAX"/>
    <property type="match status" value="1"/>
</dbReference>
<evidence type="ECO:0000313" key="4">
    <source>
        <dbReference type="Proteomes" id="UP000215355"/>
    </source>
</evidence>
<protein>
    <submittedName>
        <fullName evidence="3">Universal stress protein family</fullName>
    </submittedName>
</protein>
<evidence type="ECO:0000256" key="1">
    <source>
        <dbReference type="ARBA" id="ARBA00008791"/>
    </source>
</evidence>
<gene>
    <name evidence="3" type="ORF">SAMEA4412673_01916</name>
</gene>
<dbReference type="RefSeq" id="WP_093096101.1">
    <property type="nucleotide sequence ID" value="NZ_FNGK01000001.1"/>
</dbReference>
<dbReference type="Pfam" id="PF00582">
    <property type="entry name" value="Usp"/>
    <property type="match status" value="1"/>
</dbReference>
<dbReference type="InterPro" id="IPR006016">
    <property type="entry name" value="UspA"/>
</dbReference>
<dbReference type="CDD" id="cd00293">
    <property type="entry name" value="USP-like"/>
    <property type="match status" value="1"/>
</dbReference>
<dbReference type="PANTHER" id="PTHR46268:SF6">
    <property type="entry name" value="UNIVERSAL STRESS PROTEIN UP12"/>
    <property type="match status" value="1"/>
</dbReference>
<comment type="similarity">
    <text evidence="1">Belongs to the universal stress protein A family.</text>
</comment>
<dbReference type="AlphaFoldDB" id="A0AAJ4XBB2"/>
<dbReference type="Gene3D" id="3.40.50.12370">
    <property type="match status" value="1"/>
</dbReference>
<dbReference type="PRINTS" id="PR01438">
    <property type="entry name" value="UNVRSLSTRESS"/>
</dbReference>
<accession>A0AAJ4XBB2</accession>
<feature type="domain" description="UspA" evidence="2">
    <location>
        <begin position="5"/>
        <end position="142"/>
    </location>
</feature>
<dbReference type="EMBL" id="LT906468">
    <property type="protein sequence ID" value="SNV49937.1"/>
    <property type="molecule type" value="Genomic_DNA"/>
</dbReference>
<name>A0AAJ4XBB2_9SPHI</name>
<sequence>MKNALLIPTDFSENAWVATKYAANLAIKFNWDIHVLHVYQKFDRLLATTEFNEAVAKHNEAASIDEMQILENRIKAEFPKLGLTTACIDGNLTETILKVATENNAPFIIMGTKGASGLKGLVFGSNTFEIIQESPIGVIAVPESYQDFKLEKIGMLTNFQATEFDLIDSFIHRTSPAIDLTLMHVLESNKSNDQNTILYWEEKMLKHTGVNSITFRSKQMINRIDVKQPIPYCIEQMILEEGVDLLLLTYTRKSFFASLFSKSLTKSIANELTVPSFFMREYFLHPLRDQ</sequence>
<dbReference type="InterPro" id="IPR006015">
    <property type="entry name" value="Universal_stress_UspA"/>
</dbReference>
<organism evidence="3 4">
    <name type="scientific">Sphingobacterium mizutaii</name>
    <dbReference type="NCBI Taxonomy" id="1010"/>
    <lineage>
        <taxon>Bacteria</taxon>
        <taxon>Pseudomonadati</taxon>
        <taxon>Bacteroidota</taxon>
        <taxon>Sphingobacteriia</taxon>
        <taxon>Sphingobacteriales</taxon>
        <taxon>Sphingobacteriaceae</taxon>
        <taxon>Sphingobacterium</taxon>
    </lineage>
</organism>
<evidence type="ECO:0000313" key="3">
    <source>
        <dbReference type="EMBL" id="SNV49937.1"/>
    </source>
</evidence>